<dbReference type="InterPro" id="IPR036635">
    <property type="entry name" value="MurB_C_sf"/>
</dbReference>
<dbReference type="GO" id="GO:0008762">
    <property type="term" value="F:UDP-N-acetylmuramate dehydrogenase activity"/>
    <property type="evidence" value="ECO:0007669"/>
    <property type="project" value="UniProtKB-UniRule"/>
</dbReference>
<dbReference type="Pfam" id="PF01565">
    <property type="entry name" value="FAD_binding_4"/>
    <property type="match status" value="1"/>
</dbReference>
<evidence type="ECO:0000256" key="13">
    <source>
        <dbReference type="ARBA" id="ARBA00023306"/>
    </source>
</evidence>
<evidence type="ECO:0000256" key="4">
    <source>
        <dbReference type="ARBA" id="ARBA00004752"/>
    </source>
</evidence>
<evidence type="ECO:0000256" key="8">
    <source>
        <dbReference type="ARBA" id="ARBA00022827"/>
    </source>
</evidence>
<dbReference type="InterPro" id="IPR011601">
    <property type="entry name" value="MurB_C"/>
</dbReference>
<dbReference type="EMBL" id="CAACYI010000001">
    <property type="protein sequence ID" value="VFB16868.1"/>
    <property type="molecule type" value="Genomic_DNA"/>
</dbReference>
<dbReference type="InterPro" id="IPR016167">
    <property type="entry name" value="FAD-bd_PCMH_sub1"/>
</dbReference>
<evidence type="ECO:0000256" key="6">
    <source>
        <dbReference type="ARBA" id="ARBA00022618"/>
    </source>
</evidence>
<dbReference type="NCBIfam" id="NF010480">
    <property type="entry name" value="PRK13905.1"/>
    <property type="match status" value="1"/>
</dbReference>
<dbReference type="Gene3D" id="3.30.43.10">
    <property type="entry name" value="Uridine Diphospho-n-acetylenolpyruvylglucosamine Reductase, domain 2"/>
    <property type="match status" value="1"/>
</dbReference>
<organism evidence="18 19">
    <name type="scientific">Urinicoccus massiliensis</name>
    <dbReference type="NCBI Taxonomy" id="1723382"/>
    <lineage>
        <taxon>Bacteria</taxon>
        <taxon>Bacillati</taxon>
        <taxon>Bacillota</taxon>
        <taxon>Tissierellia</taxon>
        <taxon>Tissierellales</taxon>
        <taxon>Peptoniphilaceae</taxon>
        <taxon>Urinicoccus</taxon>
    </lineage>
</organism>
<dbReference type="GO" id="GO:0009252">
    <property type="term" value="P:peptidoglycan biosynthetic process"/>
    <property type="evidence" value="ECO:0007669"/>
    <property type="project" value="UniProtKB-UniRule"/>
</dbReference>
<keyword evidence="10 16" id="KW-0133">Cell shape</keyword>
<comment type="cofactor">
    <cofactor evidence="1 16">
        <name>FAD</name>
        <dbReference type="ChEBI" id="CHEBI:57692"/>
    </cofactor>
</comment>
<sequence>MEKDLFSKFSQVRYREPMKDHTSFHLGGPVDVFIEPQSPDEIQEIIRLCKEESLPWMVLGKGTNLIISDQGLDGVVIHMGQAFEKIEKIDQKTIRAYSGASLKALAEFALDLSLEGLEFAHGIPGSVGGAITMNAGAYDGECVQVVKEVCLMTRQGQVKVFSKEEMDFAYRHSRVQEEKDIVLWASFALEEGDHVKIQEKMEDLWQRRLSKQPLKYPSAGSTFKRPPGHYAGQLIDQAGCRGLYHRGAQVSQKHCGFVINKDGATTQAVVELIETVQKLVKDQFGVDLETEVKVLGR</sequence>
<evidence type="ECO:0000313" key="18">
    <source>
        <dbReference type="EMBL" id="VFB16868.1"/>
    </source>
</evidence>
<proteinExistence type="inferred from homology"/>
<evidence type="ECO:0000259" key="17">
    <source>
        <dbReference type="PROSITE" id="PS51387"/>
    </source>
</evidence>
<dbReference type="InterPro" id="IPR006094">
    <property type="entry name" value="Oxid_FAD_bind_N"/>
</dbReference>
<dbReference type="Gene3D" id="3.90.78.10">
    <property type="entry name" value="UDP-N-acetylenolpyruvoylglucosamine reductase, C-terminal domain"/>
    <property type="match status" value="1"/>
</dbReference>
<evidence type="ECO:0000256" key="2">
    <source>
        <dbReference type="ARBA" id="ARBA00003921"/>
    </source>
</evidence>
<keyword evidence="19" id="KW-1185">Reference proteome</keyword>
<dbReference type="InterPro" id="IPR016169">
    <property type="entry name" value="FAD-bd_PCMH_sub2"/>
</dbReference>
<evidence type="ECO:0000256" key="1">
    <source>
        <dbReference type="ARBA" id="ARBA00001974"/>
    </source>
</evidence>
<evidence type="ECO:0000256" key="5">
    <source>
        <dbReference type="ARBA" id="ARBA00022490"/>
    </source>
</evidence>
<dbReference type="InterPro" id="IPR003170">
    <property type="entry name" value="MurB"/>
</dbReference>
<dbReference type="HAMAP" id="MF_00037">
    <property type="entry name" value="MurB"/>
    <property type="match status" value="1"/>
</dbReference>
<comment type="pathway">
    <text evidence="4 16">Cell wall biogenesis; peptidoglycan biosynthesis.</text>
</comment>
<dbReference type="Gene3D" id="3.30.465.10">
    <property type="match status" value="1"/>
</dbReference>
<evidence type="ECO:0000256" key="15">
    <source>
        <dbReference type="ARBA" id="ARBA00048914"/>
    </source>
</evidence>
<dbReference type="NCBIfam" id="TIGR00179">
    <property type="entry name" value="murB"/>
    <property type="match status" value="1"/>
</dbReference>
<dbReference type="GO" id="GO:0008360">
    <property type="term" value="P:regulation of cell shape"/>
    <property type="evidence" value="ECO:0007669"/>
    <property type="project" value="UniProtKB-KW"/>
</dbReference>
<evidence type="ECO:0000256" key="12">
    <source>
        <dbReference type="ARBA" id="ARBA00023002"/>
    </source>
</evidence>
<dbReference type="GO" id="GO:0071555">
    <property type="term" value="P:cell wall organization"/>
    <property type="evidence" value="ECO:0007669"/>
    <property type="project" value="UniProtKB-KW"/>
</dbReference>
<keyword evidence="14 16" id="KW-0961">Cell wall biogenesis/degradation</keyword>
<dbReference type="PANTHER" id="PTHR21071">
    <property type="entry name" value="UDP-N-ACETYLENOLPYRUVOYLGLUCOSAMINE REDUCTASE"/>
    <property type="match status" value="1"/>
</dbReference>
<keyword evidence="12 16" id="KW-0560">Oxidoreductase</keyword>
<comment type="similarity">
    <text evidence="16">Belongs to the MurB family.</text>
</comment>
<comment type="caution">
    <text evidence="18">The sequence shown here is derived from an EMBL/GenBank/DDBJ whole genome shotgun (WGS) entry which is preliminary data.</text>
</comment>
<feature type="active site" evidence="16">
    <location>
        <position position="171"/>
    </location>
</feature>
<keyword evidence="6 16" id="KW-0132">Cell division</keyword>
<feature type="active site" description="Proton donor" evidence="16">
    <location>
        <position position="221"/>
    </location>
</feature>
<feature type="domain" description="FAD-binding PCMH-type" evidence="17">
    <location>
        <begin position="25"/>
        <end position="192"/>
    </location>
</feature>
<dbReference type="InterPro" id="IPR016166">
    <property type="entry name" value="FAD-bd_PCMH"/>
</dbReference>
<evidence type="ECO:0000256" key="14">
    <source>
        <dbReference type="ARBA" id="ARBA00023316"/>
    </source>
</evidence>
<evidence type="ECO:0000256" key="7">
    <source>
        <dbReference type="ARBA" id="ARBA00022630"/>
    </source>
</evidence>
<accession>A0A8H2M6K6</accession>
<name>A0A8H2M6K6_9FIRM</name>
<evidence type="ECO:0000256" key="10">
    <source>
        <dbReference type="ARBA" id="ARBA00022960"/>
    </source>
</evidence>
<evidence type="ECO:0000256" key="9">
    <source>
        <dbReference type="ARBA" id="ARBA00022857"/>
    </source>
</evidence>
<keyword evidence="13 16" id="KW-0131">Cell cycle</keyword>
<gene>
    <name evidence="16 18" type="primary">murB</name>
    <name evidence="18" type="ORF">NCTC13150_01441</name>
</gene>
<evidence type="ECO:0000256" key="16">
    <source>
        <dbReference type="HAMAP-Rule" id="MF_00037"/>
    </source>
</evidence>
<keyword evidence="9 16" id="KW-0521">NADP</keyword>
<dbReference type="UniPathway" id="UPA00219"/>
<evidence type="ECO:0000313" key="19">
    <source>
        <dbReference type="Proteomes" id="UP000377798"/>
    </source>
</evidence>
<evidence type="ECO:0000256" key="11">
    <source>
        <dbReference type="ARBA" id="ARBA00022984"/>
    </source>
</evidence>
<keyword evidence="11 16" id="KW-0573">Peptidoglycan synthesis</keyword>
<dbReference type="PROSITE" id="PS51387">
    <property type="entry name" value="FAD_PCMH"/>
    <property type="match status" value="1"/>
</dbReference>
<dbReference type="Pfam" id="PF02873">
    <property type="entry name" value="MurB_C"/>
    <property type="match status" value="1"/>
</dbReference>
<protein>
    <recommendedName>
        <fullName evidence="16">UDP-N-acetylenolpyruvoylglucosamine reductase</fullName>
        <ecNumber evidence="16">1.3.1.98</ecNumber>
    </recommendedName>
    <alternativeName>
        <fullName evidence="16">UDP-N-acetylmuramate dehydrogenase</fullName>
    </alternativeName>
</protein>
<comment type="subcellular location">
    <subcellularLocation>
        <location evidence="3 16">Cytoplasm</location>
    </subcellularLocation>
</comment>
<dbReference type="InterPro" id="IPR036318">
    <property type="entry name" value="FAD-bd_PCMH-like_sf"/>
</dbReference>
<dbReference type="EC" id="1.3.1.98" evidence="16"/>
<comment type="function">
    <text evidence="2 16">Cell wall formation.</text>
</comment>
<dbReference type="AlphaFoldDB" id="A0A8H2M6K6"/>
<dbReference type="GO" id="GO:0071949">
    <property type="term" value="F:FAD binding"/>
    <property type="evidence" value="ECO:0007669"/>
    <property type="project" value="InterPro"/>
</dbReference>
<keyword evidence="5 16" id="KW-0963">Cytoplasm</keyword>
<keyword evidence="7 16" id="KW-0285">Flavoprotein</keyword>
<dbReference type="RefSeq" id="WP_131749536.1">
    <property type="nucleotide sequence ID" value="NZ_CAACYI010000001.1"/>
</dbReference>
<evidence type="ECO:0000256" key="3">
    <source>
        <dbReference type="ARBA" id="ARBA00004496"/>
    </source>
</evidence>
<comment type="catalytic activity">
    <reaction evidence="15 16">
        <text>UDP-N-acetyl-alpha-D-muramate + NADP(+) = UDP-N-acetyl-3-O-(1-carboxyvinyl)-alpha-D-glucosamine + NADPH + H(+)</text>
        <dbReference type="Rhea" id="RHEA:12248"/>
        <dbReference type="ChEBI" id="CHEBI:15378"/>
        <dbReference type="ChEBI" id="CHEBI:57783"/>
        <dbReference type="ChEBI" id="CHEBI:58349"/>
        <dbReference type="ChEBI" id="CHEBI:68483"/>
        <dbReference type="ChEBI" id="CHEBI:70757"/>
        <dbReference type="EC" id="1.3.1.98"/>
    </reaction>
</comment>
<dbReference type="GO" id="GO:0051301">
    <property type="term" value="P:cell division"/>
    <property type="evidence" value="ECO:0007669"/>
    <property type="project" value="UniProtKB-KW"/>
</dbReference>
<dbReference type="SUPFAM" id="SSF56194">
    <property type="entry name" value="Uridine diphospho-N-Acetylenolpyruvylglucosamine reductase, MurB, C-terminal domain"/>
    <property type="match status" value="1"/>
</dbReference>
<keyword evidence="8 16" id="KW-0274">FAD</keyword>
<dbReference type="SUPFAM" id="SSF56176">
    <property type="entry name" value="FAD-binding/transporter-associated domain-like"/>
    <property type="match status" value="1"/>
</dbReference>
<dbReference type="Proteomes" id="UP000377798">
    <property type="component" value="Unassembled WGS sequence"/>
</dbReference>
<reference evidence="18 19" key="1">
    <citation type="submission" date="2019-02" db="EMBL/GenBank/DDBJ databases">
        <authorList>
            <consortium name="Pathogen Informatics"/>
        </authorList>
    </citation>
    <scope>NUCLEOTIDE SEQUENCE [LARGE SCALE GENOMIC DNA]</scope>
    <source>
        <strain evidence="18 19">3012STDY7089603</strain>
    </source>
</reference>
<dbReference type="PANTHER" id="PTHR21071:SF4">
    <property type="entry name" value="UDP-N-ACETYLENOLPYRUVOYLGLUCOSAMINE REDUCTASE"/>
    <property type="match status" value="1"/>
</dbReference>
<dbReference type="GO" id="GO:0005829">
    <property type="term" value="C:cytosol"/>
    <property type="evidence" value="ECO:0007669"/>
    <property type="project" value="TreeGrafter"/>
</dbReference>
<feature type="active site" evidence="16">
    <location>
        <position position="291"/>
    </location>
</feature>